<feature type="transmembrane region" description="Helical" evidence="1">
    <location>
        <begin position="78"/>
        <end position="99"/>
    </location>
</feature>
<keyword evidence="1" id="KW-0472">Membrane</keyword>
<name>A0A9W6HEV6_9MICO</name>
<accession>A0A9W6HEV6</accession>
<dbReference type="AlphaFoldDB" id="A0A9W6HEV6"/>
<gene>
    <name evidence="2" type="ORF">GCM10017586_09030</name>
</gene>
<reference evidence="2" key="1">
    <citation type="journal article" date="2014" name="Int. J. Syst. Evol. Microbiol.">
        <title>Complete genome sequence of Corynebacterium casei LMG S-19264T (=DSM 44701T), isolated from a smear-ripened cheese.</title>
        <authorList>
            <consortium name="US DOE Joint Genome Institute (JGI-PGF)"/>
            <person name="Walter F."/>
            <person name="Albersmeier A."/>
            <person name="Kalinowski J."/>
            <person name="Ruckert C."/>
        </authorList>
    </citation>
    <scope>NUCLEOTIDE SEQUENCE</scope>
    <source>
        <strain evidence="2">VKM Ac-1447</strain>
    </source>
</reference>
<evidence type="ECO:0000313" key="2">
    <source>
        <dbReference type="EMBL" id="GLJ79221.1"/>
    </source>
</evidence>
<keyword evidence="1" id="KW-0812">Transmembrane</keyword>
<evidence type="ECO:0008006" key="4">
    <source>
        <dbReference type="Google" id="ProtNLM"/>
    </source>
</evidence>
<reference evidence="2" key="2">
    <citation type="submission" date="2023-01" db="EMBL/GenBank/DDBJ databases">
        <authorList>
            <person name="Sun Q."/>
            <person name="Evtushenko L."/>
        </authorList>
    </citation>
    <scope>NUCLEOTIDE SEQUENCE</scope>
    <source>
        <strain evidence="2">VKM Ac-1447</strain>
    </source>
</reference>
<dbReference type="RefSeq" id="WP_210004457.1">
    <property type="nucleotide sequence ID" value="NZ_BSEO01000001.1"/>
</dbReference>
<evidence type="ECO:0000256" key="1">
    <source>
        <dbReference type="SAM" id="Phobius"/>
    </source>
</evidence>
<keyword evidence="1" id="KW-1133">Transmembrane helix</keyword>
<comment type="caution">
    <text evidence="2">The sequence shown here is derived from an EMBL/GenBank/DDBJ whole genome shotgun (WGS) entry which is preliminary data.</text>
</comment>
<evidence type="ECO:0000313" key="3">
    <source>
        <dbReference type="Proteomes" id="UP001142317"/>
    </source>
</evidence>
<dbReference type="EMBL" id="BSEO01000001">
    <property type="protein sequence ID" value="GLJ79221.1"/>
    <property type="molecule type" value="Genomic_DNA"/>
</dbReference>
<proteinExistence type="predicted"/>
<organism evidence="2 3">
    <name type="scientific">Microbacterium imperiale</name>
    <dbReference type="NCBI Taxonomy" id="33884"/>
    <lineage>
        <taxon>Bacteria</taxon>
        <taxon>Bacillati</taxon>
        <taxon>Actinomycetota</taxon>
        <taxon>Actinomycetes</taxon>
        <taxon>Micrococcales</taxon>
        <taxon>Microbacteriaceae</taxon>
        <taxon>Microbacterium</taxon>
    </lineage>
</organism>
<sequence length="100" mass="11418">MSKHEPARDEEHIRRRLEQLDAEERDLHGKDMTPLRFMAHSSHLRQDAIDNERAKLRAALGHERSPDAAQRRSHMPGWMLLAASVVVMMAVLAITSALMN</sequence>
<keyword evidence="3" id="KW-1185">Reference proteome</keyword>
<dbReference type="Proteomes" id="UP001142317">
    <property type="component" value="Unassembled WGS sequence"/>
</dbReference>
<protein>
    <recommendedName>
        <fullName evidence="4">DUF3040 domain-containing protein</fullName>
    </recommendedName>
</protein>